<evidence type="ECO:0000256" key="10">
    <source>
        <dbReference type="ARBA" id="ARBA00023012"/>
    </source>
</evidence>
<dbReference type="PROSITE" id="PS50894">
    <property type="entry name" value="HPT"/>
    <property type="match status" value="1"/>
</dbReference>
<dbReference type="RefSeq" id="WP_066060529.1">
    <property type="nucleotide sequence ID" value="NZ_CP013015.1"/>
</dbReference>
<dbReference type="AlphaFoldDB" id="A0A7U4QJ07"/>
<gene>
    <name evidence="16" type="ORF">HS1_000430</name>
</gene>
<dbReference type="Gene3D" id="1.20.120.160">
    <property type="entry name" value="HPT domain"/>
    <property type="match status" value="1"/>
</dbReference>
<feature type="domain" description="CheW-like" evidence="14">
    <location>
        <begin position="561"/>
        <end position="693"/>
    </location>
</feature>
<dbReference type="InterPro" id="IPR008207">
    <property type="entry name" value="Sig_transdc_His_kin_Hpt_dom"/>
</dbReference>
<dbReference type="InterPro" id="IPR004358">
    <property type="entry name" value="Sig_transdc_His_kin-like_C"/>
</dbReference>
<dbReference type="Gene3D" id="2.30.30.40">
    <property type="entry name" value="SH3 Domains"/>
    <property type="match status" value="1"/>
</dbReference>
<dbReference type="InterPro" id="IPR005467">
    <property type="entry name" value="His_kinase_dom"/>
</dbReference>
<evidence type="ECO:0000259" key="15">
    <source>
        <dbReference type="PROSITE" id="PS50894"/>
    </source>
</evidence>
<dbReference type="PROSITE" id="PS50851">
    <property type="entry name" value="CHEW"/>
    <property type="match status" value="1"/>
</dbReference>
<feature type="modified residue" description="Phosphohistidine" evidence="12">
    <location>
        <position position="46"/>
    </location>
</feature>
<dbReference type="PRINTS" id="PR00344">
    <property type="entry name" value="BCTRLSENSOR"/>
</dbReference>
<dbReference type="SUPFAM" id="SSF47226">
    <property type="entry name" value="Histidine-containing phosphotransfer domain, HPT domain"/>
    <property type="match status" value="1"/>
</dbReference>
<proteinExistence type="predicted"/>
<dbReference type="SUPFAM" id="SSF47384">
    <property type="entry name" value="Homodimeric domain of signal transducing histidine kinase"/>
    <property type="match status" value="1"/>
</dbReference>
<dbReference type="PANTHER" id="PTHR43395:SF10">
    <property type="entry name" value="CHEMOTAXIS PROTEIN CHEA"/>
    <property type="match status" value="1"/>
</dbReference>
<dbReference type="FunFam" id="3.30.565.10:FF:000016">
    <property type="entry name" value="Chemotaxis protein CheA, putative"/>
    <property type="match status" value="1"/>
</dbReference>
<dbReference type="InterPro" id="IPR036890">
    <property type="entry name" value="HATPase_C_sf"/>
</dbReference>
<keyword evidence="8" id="KW-0418">Kinase</keyword>
<evidence type="ECO:0000256" key="12">
    <source>
        <dbReference type="PROSITE-ProRule" id="PRU00110"/>
    </source>
</evidence>
<keyword evidence="4" id="KW-0145">Chemotaxis</keyword>
<dbReference type="Pfam" id="PF01584">
    <property type="entry name" value="CheW"/>
    <property type="match status" value="1"/>
</dbReference>
<dbReference type="OrthoDB" id="9803176at2"/>
<dbReference type="InterPro" id="IPR036061">
    <property type="entry name" value="CheW-like_dom_sf"/>
</dbReference>
<evidence type="ECO:0000313" key="17">
    <source>
        <dbReference type="Proteomes" id="UP000070560"/>
    </source>
</evidence>
<dbReference type="InterPro" id="IPR036641">
    <property type="entry name" value="HPT_dom_sf"/>
</dbReference>
<comment type="catalytic activity">
    <reaction evidence="1">
        <text>ATP + protein L-histidine = ADP + protein N-phospho-L-histidine.</text>
        <dbReference type="EC" id="2.7.13.3"/>
    </reaction>
</comment>
<organism evidence="16 17">
    <name type="scientific">Desulfofervidus auxilii</name>
    <dbReference type="NCBI Taxonomy" id="1621989"/>
    <lineage>
        <taxon>Bacteria</taxon>
        <taxon>Pseudomonadati</taxon>
        <taxon>Thermodesulfobacteriota</taxon>
        <taxon>Candidatus Desulfofervidia</taxon>
        <taxon>Candidatus Desulfofervidales</taxon>
        <taxon>Candidatus Desulfofervidaceae</taxon>
        <taxon>Candidatus Desulfofervidus</taxon>
    </lineage>
</organism>
<dbReference type="PANTHER" id="PTHR43395">
    <property type="entry name" value="SENSOR HISTIDINE KINASE CHEA"/>
    <property type="match status" value="1"/>
</dbReference>
<evidence type="ECO:0000313" key="16">
    <source>
        <dbReference type="EMBL" id="AMM40236.1"/>
    </source>
</evidence>
<evidence type="ECO:0000256" key="11">
    <source>
        <dbReference type="ARBA" id="ARBA00035100"/>
    </source>
</evidence>
<dbReference type="GO" id="GO:0000155">
    <property type="term" value="F:phosphorelay sensor kinase activity"/>
    <property type="evidence" value="ECO:0007669"/>
    <property type="project" value="InterPro"/>
</dbReference>
<reference evidence="16 17" key="1">
    <citation type="submission" date="2015-10" db="EMBL/GenBank/DDBJ databases">
        <title>Candidatus Desulfofervidus auxilii, a hydrogenotrophic sulfate-reducing bacterium involved in the thermophilic anaerobic oxidation of methane.</title>
        <authorList>
            <person name="Krukenberg V."/>
            <person name="Richter M."/>
            <person name="Wegener G."/>
        </authorList>
    </citation>
    <scope>NUCLEOTIDE SEQUENCE [LARGE SCALE GENOMIC DNA]</scope>
    <source>
        <strain evidence="16 17">HS1</strain>
    </source>
</reference>
<evidence type="ECO:0000256" key="7">
    <source>
        <dbReference type="ARBA" id="ARBA00022741"/>
    </source>
</evidence>
<dbReference type="SUPFAM" id="SSF50341">
    <property type="entry name" value="CheW-like"/>
    <property type="match status" value="1"/>
</dbReference>
<feature type="domain" description="Histidine kinase" evidence="13">
    <location>
        <begin position="325"/>
        <end position="559"/>
    </location>
</feature>
<dbReference type="CDD" id="cd00731">
    <property type="entry name" value="CheA_reg"/>
    <property type="match status" value="1"/>
</dbReference>
<dbReference type="GO" id="GO:0005737">
    <property type="term" value="C:cytoplasm"/>
    <property type="evidence" value="ECO:0007669"/>
    <property type="project" value="InterPro"/>
</dbReference>
<dbReference type="GO" id="GO:0005524">
    <property type="term" value="F:ATP binding"/>
    <property type="evidence" value="ECO:0007669"/>
    <property type="project" value="UniProtKB-KW"/>
</dbReference>
<dbReference type="SMART" id="SM00260">
    <property type="entry name" value="CheW"/>
    <property type="match status" value="1"/>
</dbReference>
<evidence type="ECO:0000256" key="2">
    <source>
        <dbReference type="ARBA" id="ARBA00012438"/>
    </source>
</evidence>
<dbReference type="InterPro" id="IPR003594">
    <property type="entry name" value="HATPase_dom"/>
</dbReference>
<dbReference type="Pfam" id="PF01627">
    <property type="entry name" value="Hpt"/>
    <property type="match status" value="1"/>
</dbReference>
<keyword evidence="10" id="KW-0902">Two-component regulatory system</keyword>
<dbReference type="Gene3D" id="3.30.565.10">
    <property type="entry name" value="Histidine kinase-like ATPase, C-terminal domain"/>
    <property type="match status" value="1"/>
</dbReference>
<sequence length="693" mass="78815">MEKSELLDTYFAEAEELLTILENQLIALESNPQASEPLQEMFRAAHSLKGASAMMGFMHTSKFSHALEEVFDRLRKKELPVTKNLISLLLEAVDFLKTMQDNISAGKPECQSEEISEMQAKLKRFLGLTPEEPTKEAFLEPKRSMDSFFKISMKFREDLFNKGQDPLMLLLELDEWGEIIKVIPDISQLPEFDKIDMYKLYISWKLVFKTREPLSKIEDIFIFVKDENDIQIEDVTKEFKDGINLKDADKLLGELLLEEGAVSEKDIHTVIKEKGTKKVGEVLVEKGIVPPSEVEKVVEYQKKARVVHRRSTIRINLEKVDKVLDLVEEMTIALTQMDELVSKIGSSVRRKLEVALGDIHKICQQLEEHVMRMRMFPLEGTFYRLQRLIRDLAYEQKKRIRVVVSGADTELDKEMIEFISDPLKHLVRNAVDHGIELPQERTRLGKPSEGTIWLKGYQKEGKIYIEIKDDGRGLDKEAILQKALEQGLIKNGTTLSDEEIYELIFHPYMSTAKEVTEVSGRGVGLDVVKHNITKAGGRIKVFSEAGKGAAFVIELPLTLAIIDGTMVKTDGQIFTIPMDFIVEFFKPYPRHLKSVEEREELVNVRGEFLPLVRLDKVFNLRKDISQPQLVAILKGSKKFGLVIDEILGEQRVVIKSLEKNFRNIKGIAGATVLGDGSISLVIDIAGLEELAFS</sequence>
<evidence type="ECO:0000256" key="1">
    <source>
        <dbReference type="ARBA" id="ARBA00000085"/>
    </source>
</evidence>
<dbReference type="SUPFAM" id="SSF55874">
    <property type="entry name" value="ATPase domain of HSP90 chaperone/DNA topoisomerase II/histidine kinase"/>
    <property type="match status" value="1"/>
</dbReference>
<dbReference type="Proteomes" id="UP000070560">
    <property type="component" value="Chromosome"/>
</dbReference>
<keyword evidence="7" id="KW-0547">Nucleotide-binding</keyword>
<dbReference type="Gene3D" id="1.10.287.560">
    <property type="entry name" value="Histidine kinase CheA-like, homodimeric domain"/>
    <property type="match status" value="1"/>
</dbReference>
<keyword evidence="9" id="KW-0067">ATP-binding</keyword>
<protein>
    <recommendedName>
        <fullName evidence="3">Chemotaxis protein CheA</fullName>
        <ecNumber evidence="2">2.7.13.3</ecNumber>
    </recommendedName>
</protein>
<evidence type="ECO:0000256" key="3">
    <source>
        <dbReference type="ARBA" id="ARBA00021495"/>
    </source>
</evidence>
<evidence type="ECO:0000256" key="4">
    <source>
        <dbReference type="ARBA" id="ARBA00022500"/>
    </source>
</evidence>
<feature type="domain" description="HPt" evidence="15">
    <location>
        <begin position="1"/>
        <end position="103"/>
    </location>
</feature>
<evidence type="ECO:0000256" key="8">
    <source>
        <dbReference type="ARBA" id="ARBA00022777"/>
    </source>
</evidence>
<evidence type="ECO:0000256" key="6">
    <source>
        <dbReference type="ARBA" id="ARBA00022679"/>
    </source>
</evidence>
<comment type="function">
    <text evidence="11">Involved in the transmission of sensory signals from the chemoreceptors to the flagellar motors. CheA is autophosphorylated; it can transfer its phosphate group to either CheB or CheY.</text>
</comment>
<dbReference type="InterPro" id="IPR036097">
    <property type="entry name" value="HisK_dim/P_sf"/>
</dbReference>
<dbReference type="InterPro" id="IPR037006">
    <property type="entry name" value="CheA-like_homodim_sf"/>
</dbReference>
<dbReference type="EMBL" id="CP013015">
    <property type="protein sequence ID" value="AMM40236.1"/>
    <property type="molecule type" value="Genomic_DNA"/>
</dbReference>
<evidence type="ECO:0000259" key="13">
    <source>
        <dbReference type="PROSITE" id="PS50109"/>
    </source>
</evidence>
<dbReference type="InterPro" id="IPR004105">
    <property type="entry name" value="CheA-like_dim"/>
</dbReference>
<dbReference type="SMART" id="SM00073">
    <property type="entry name" value="HPT"/>
    <property type="match status" value="1"/>
</dbReference>
<dbReference type="PROSITE" id="PS50109">
    <property type="entry name" value="HIS_KIN"/>
    <property type="match status" value="1"/>
</dbReference>
<dbReference type="InterPro" id="IPR051315">
    <property type="entry name" value="Bact_Chemotaxis_CheA"/>
</dbReference>
<evidence type="ECO:0000256" key="5">
    <source>
        <dbReference type="ARBA" id="ARBA00022553"/>
    </source>
</evidence>
<dbReference type="SMART" id="SM00387">
    <property type="entry name" value="HATPase_c"/>
    <property type="match status" value="1"/>
</dbReference>
<dbReference type="Pfam" id="PF02518">
    <property type="entry name" value="HATPase_c"/>
    <property type="match status" value="1"/>
</dbReference>
<evidence type="ECO:0000256" key="9">
    <source>
        <dbReference type="ARBA" id="ARBA00022840"/>
    </source>
</evidence>
<keyword evidence="5 12" id="KW-0597">Phosphoprotein</keyword>
<dbReference type="GO" id="GO:0006935">
    <property type="term" value="P:chemotaxis"/>
    <property type="evidence" value="ECO:0007669"/>
    <property type="project" value="UniProtKB-KW"/>
</dbReference>
<dbReference type="KEGG" id="daw:HS1_000430"/>
<accession>A0A7U4QJ07</accession>
<keyword evidence="17" id="KW-1185">Reference proteome</keyword>
<dbReference type="EC" id="2.7.13.3" evidence="2"/>
<evidence type="ECO:0000259" key="14">
    <source>
        <dbReference type="PROSITE" id="PS50851"/>
    </source>
</evidence>
<dbReference type="CDD" id="cd00088">
    <property type="entry name" value="HPT"/>
    <property type="match status" value="1"/>
</dbReference>
<dbReference type="SMART" id="SM01231">
    <property type="entry name" value="H-kinase_dim"/>
    <property type="match status" value="1"/>
</dbReference>
<dbReference type="InterPro" id="IPR002545">
    <property type="entry name" value="CheW-lke_dom"/>
</dbReference>
<keyword evidence="6" id="KW-0808">Transferase</keyword>
<name>A0A7U4QJ07_DESA2</name>
<dbReference type="Pfam" id="PF02895">
    <property type="entry name" value="H-kinase_dim"/>
    <property type="match status" value="1"/>
</dbReference>